<name>A0A016W9U5_9BILA</name>
<dbReference type="Proteomes" id="UP000024635">
    <property type="component" value="Unassembled WGS sequence"/>
</dbReference>
<evidence type="ECO:0000313" key="1">
    <source>
        <dbReference type="EMBL" id="EYC36584.1"/>
    </source>
</evidence>
<accession>A0A016W9U5</accession>
<sequence length="70" mass="7726">MKPVGIGGGRVDLPVLSSCLSHFLGVRRKDGRSRRLKLEFYYQQKVFAKEESFSVQGSTDRSLVHGAAAT</sequence>
<dbReference type="EMBL" id="JARK01000480">
    <property type="protein sequence ID" value="EYC36584.1"/>
    <property type="molecule type" value="Genomic_DNA"/>
</dbReference>
<evidence type="ECO:0000313" key="2">
    <source>
        <dbReference type="Proteomes" id="UP000024635"/>
    </source>
</evidence>
<gene>
    <name evidence="1" type="primary">Acey_s0880.g2832</name>
    <name evidence="1" type="ORF">Y032_0880g2832</name>
</gene>
<organism evidence="1 2">
    <name type="scientific">Ancylostoma ceylanicum</name>
    <dbReference type="NCBI Taxonomy" id="53326"/>
    <lineage>
        <taxon>Eukaryota</taxon>
        <taxon>Metazoa</taxon>
        <taxon>Ecdysozoa</taxon>
        <taxon>Nematoda</taxon>
        <taxon>Chromadorea</taxon>
        <taxon>Rhabditida</taxon>
        <taxon>Rhabditina</taxon>
        <taxon>Rhabditomorpha</taxon>
        <taxon>Strongyloidea</taxon>
        <taxon>Ancylostomatidae</taxon>
        <taxon>Ancylostomatinae</taxon>
        <taxon>Ancylostoma</taxon>
    </lineage>
</organism>
<proteinExistence type="predicted"/>
<protein>
    <submittedName>
        <fullName evidence="1">Uncharacterized protein</fullName>
    </submittedName>
</protein>
<comment type="caution">
    <text evidence="1">The sequence shown here is derived from an EMBL/GenBank/DDBJ whole genome shotgun (WGS) entry which is preliminary data.</text>
</comment>
<dbReference type="AlphaFoldDB" id="A0A016W9U5"/>
<keyword evidence="2" id="KW-1185">Reference proteome</keyword>
<reference evidence="2" key="1">
    <citation type="journal article" date="2015" name="Nat. Genet.">
        <title>The genome and transcriptome of the zoonotic hookworm Ancylostoma ceylanicum identify infection-specific gene families.</title>
        <authorList>
            <person name="Schwarz E.M."/>
            <person name="Hu Y."/>
            <person name="Antoshechkin I."/>
            <person name="Miller M.M."/>
            <person name="Sternberg P.W."/>
            <person name="Aroian R.V."/>
        </authorList>
    </citation>
    <scope>NUCLEOTIDE SEQUENCE</scope>
    <source>
        <strain evidence="2">HY135</strain>
    </source>
</reference>